<reference evidence="3 4" key="1">
    <citation type="submission" date="2024-05" db="EMBL/GenBank/DDBJ databases">
        <title>Genome sequencing and assembly of Indian major carp, Cirrhinus mrigala (Hamilton, 1822).</title>
        <authorList>
            <person name="Mohindra V."/>
            <person name="Chowdhury L.M."/>
            <person name="Lal K."/>
            <person name="Jena J.K."/>
        </authorList>
    </citation>
    <scope>NUCLEOTIDE SEQUENCE [LARGE SCALE GENOMIC DNA]</scope>
    <source>
        <strain evidence="3">CM1030</strain>
        <tissue evidence="3">Blood</tissue>
    </source>
</reference>
<evidence type="ECO:0000313" key="3">
    <source>
        <dbReference type="EMBL" id="KAL0161007.1"/>
    </source>
</evidence>
<dbReference type="InterPro" id="IPR036179">
    <property type="entry name" value="Ig-like_dom_sf"/>
</dbReference>
<dbReference type="AlphaFoldDB" id="A0ABD0NI52"/>
<proteinExistence type="predicted"/>
<evidence type="ECO:0000313" key="4">
    <source>
        <dbReference type="Proteomes" id="UP001529510"/>
    </source>
</evidence>
<dbReference type="PROSITE" id="PS50835">
    <property type="entry name" value="IG_LIKE"/>
    <property type="match status" value="1"/>
</dbReference>
<dbReference type="InterPro" id="IPR007110">
    <property type="entry name" value="Ig-like_dom"/>
</dbReference>
<keyword evidence="1" id="KW-1133">Transmembrane helix</keyword>
<evidence type="ECO:0000259" key="2">
    <source>
        <dbReference type="PROSITE" id="PS50835"/>
    </source>
</evidence>
<dbReference type="Gene3D" id="2.60.40.10">
    <property type="entry name" value="Immunoglobulins"/>
    <property type="match status" value="2"/>
</dbReference>
<dbReference type="EMBL" id="JAMKFB020000022">
    <property type="protein sequence ID" value="KAL0161007.1"/>
    <property type="molecule type" value="Genomic_DNA"/>
</dbReference>
<dbReference type="SUPFAM" id="SSF48726">
    <property type="entry name" value="Immunoglobulin"/>
    <property type="match status" value="2"/>
</dbReference>
<feature type="domain" description="Ig-like" evidence="2">
    <location>
        <begin position="82"/>
        <end position="145"/>
    </location>
</feature>
<accession>A0ABD0NI52</accession>
<name>A0ABD0NI52_CIRMR</name>
<keyword evidence="1" id="KW-0812">Transmembrane</keyword>
<keyword evidence="1" id="KW-0472">Membrane</keyword>
<dbReference type="PANTHER" id="PTHR21063">
    <property type="entry name" value="LFA-3"/>
    <property type="match status" value="1"/>
</dbReference>
<sequence>MEGDSVNLKTDVTNKQGYDKIKGVNGTHYDDVLKFKGRLQLDHTGSLTIRNTTTEHTGVYLLIIFIDTLQYSSSSERSSRIFLCSVVNVSDVTLSWYKGSSLLSIISVSDFSISLSLPLEVEYKDKNTYSCVINNPISNQTQHLTNTELYWLASDSFHYCGTAEAVIRLVISALIGVAAMAATVVLVYDIKSRTGEKRTDINLRHQSTRY</sequence>
<comment type="caution">
    <text evidence="3">The sequence shown here is derived from an EMBL/GenBank/DDBJ whole genome shotgun (WGS) entry which is preliminary data.</text>
</comment>
<evidence type="ECO:0000256" key="1">
    <source>
        <dbReference type="SAM" id="Phobius"/>
    </source>
</evidence>
<dbReference type="Proteomes" id="UP001529510">
    <property type="component" value="Unassembled WGS sequence"/>
</dbReference>
<dbReference type="InterPro" id="IPR013783">
    <property type="entry name" value="Ig-like_fold"/>
</dbReference>
<protein>
    <recommendedName>
        <fullName evidence="2">Ig-like domain-containing protein</fullName>
    </recommendedName>
</protein>
<gene>
    <name evidence="3" type="ORF">M9458_044732</name>
</gene>
<organism evidence="3 4">
    <name type="scientific">Cirrhinus mrigala</name>
    <name type="common">Mrigala</name>
    <dbReference type="NCBI Taxonomy" id="683832"/>
    <lineage>
        <taxon>Eukaryota</taxon>
        <taxon>Metazoa</taxon>
        <taxon>Chordata</taxon>
        <taxon>Craniata</taxon>
        <taxon>Vertebrata</taxon>
        <taxon>Euteleostomi</taxon>
        <taxon>Actinopterygii</taxon>
        <taxon>Neopterygii</taxon>
        <taxon>Teleostei</taxon>
        <taxon>Ostariophysi</taxon>
        <taxon>Cypriniformes</taxon>
        <taxon>Cyprinidae</taxon>
        <taxon>Labeoninae</taxon>
        <taxon>Labeonini</taxon>
        <taxon>Cirrhinus</taxon>
    </lineage>
</organism>
<feature type="transmembrane region" description="Helical" evidence="1">
    <location>
        <begin position="165"/>
        <end position="188"/>
    </location>
</feature>
<keyword evidence="4" id="KW-1185">Reference proteome</keyword>
<dbReference type="PANTHER" id="PTHR21063:SF4">
    <property type="entry name" value="CD48 ANTIGEN-RELATED"/>
    <property type="match status" value="1"/>
</dbReference>